<gene>
    <name evidence="10" type="ORF">SAMN04488494_2425</name>
</gene>
<evidence type="ECO:0000313" key="11">
    <source>
        <dbReference type="Proteomes" id="UP000184280"/>
    </source>
</evidence>
<dbReference type="InterPro" id="IPR023296">
    <property type="entry name" value="Glyco_hydro_beta-prop_sf"/>
</dbReference>
<dbReference type="PANTHER" id="PTHR43301:SF3">
    <property type="entry name" value="ARABINAN ENDO-1,5-ALPHA-L-ARABINOSIDASE A-RELATED"/>
    <property type="match status" value="1"/>
</dbReference>
<dbReference type="OrthoDB" id="9801455at2"/>
<dbReference type="InterPro" id="IPR006710">
    <property type="entry name" value="Glyco_hydro_43"/>
</dbReference>
<reference evidence="10 11" key="1">
    <citation type="submission" date="2016-11" db="EMBL/GenBank/DDBJ databases">
        <authorList>
            <person name="Jaros S."/>
            <person name="Januszkiewicz K."/>
            <person name="Wedrychowicz H."/>
        </authorList>
    </citation>
    <scope>NUCLEOTIDE SEQUENCE [LARGE SCALE GENOMIC DNA]</scope>
    <source>
        <strain evidence="10 11">BPI-34</strain>
    </source>
</reference>
<dbReference type="Pfam" id="PF16369">
    <property type="entry name" value="GH43_C"/>
    <property type="match status" value="1"/>
</dbReference>
<feature type="chain" id="PRO_5013337172" evidence="8">
    <location>
        <begin position="20"/>
        <end position="591"/>
    </location>
</feature>
<dbReference type="PANTHER" id="PTHR43301">
    <property type="entry name" value="ARABINAN ENDO-1,5-ALPHA-L-ARABINOSIDASE"/>
    <property type="match status" value="1"/>
</dbReference>
<protein>
    <submittedName>
        <fullName evidence="10">Arabinan endo-1,5-alpha-L-arabinosidase</fullName>
    </submittedName>
</protein>
<dbReference type="InterPro" id="IPR032291">
    <property type="entry name" value="Abn2_C"/>
</dbReference>
<dbReference type="GO" id="GO:0004553">
    <property type="term" value="F:hydrolase activity, hydrolyzing O-glycosyl compounds"/>
    <property type="evidence" value="ECO:0007669"/>
    <property type="project" value="InterPro"/>
</dbReference>
<dbReference type="SUPFAM" id="SSF75005">
    <property type="entry name" value="Arabinanase/levansucrase/invertase"/>
    <property type="match status" value="1"/>
</dbReference>
<organism evidence="10 11">
    <name type="scientific">Xylanibacter ruminicola</name>
    <name type="common">Prevotella ruminicola</name>
    <dbReference type="NCBI Taxonomy" id="839"/>
    <lineage>
        <taxon>Bacteria</taxon>
        <taxon>Pseudomonadati</taxon>
        <taxon>Bacteroidota</taxon>
        <taxon>Bacteroidia</taxon>
        <taxon>Bacteroidales</taxon>
        <taxon>Prevotellaceae</taxon>
        <taxon>Xylanibacter</taxon>
    </lineage>
</organism>
<dbReference type="AlphaFoldDB" id="A0A1M7KSP1"/>
<name>A0A1M7KSP1_XYLRU</name>
<dbReference type="Gene3D" id="2.40.128.10">
    <property type="match status" value="1"/>
</dbReference>
<evidence type="ECO:0000259" key="9">
    <source>
        <dbReference type="Pfam" id="PF16369"/>
    </source>
</evidence>
<feature type="active site" description="Proton donor" evidence="5">
    <location>
        <position position="279"/>
    </location>
</feature>
<dbReference type="InterPro" id="IPR050727">
    <property type="entry name" value="GH43_arabinanases"/>
</dbReference>
<keyword evidence="3 7" id="KW-0378">Hydrolase</keyword>
<feature type="signal peptide" evidence="8">
    <location>
        <begin position="1"/>
        <end position="19"/>
    </location>
</feature>
<dbReference type="CDD" id="cd18832">
    <property type="entry name" value="GH43_GsAbnA-like"/>
    <property type="match status" value="1"/>
</dbReference>
<comment type="similarity">
    <text evidence="2 7">Belongs to the glycosyl hydrolase 43 family.</text>
</comment>
<keyword evidence="8" id="KW-0732">Signal</keyword>
<evidence type="ECO:0000313" key="10">
    <source>
        <dbReference type="EMBL" id="SHM68566.1"/>
    </source>
</evidence>
<accession>A0A1M7KSP1</accession>
<feature type="site" description="Important for catalytic activity, responsible for pKa modulation of the active site Glu and correct orientation of both the proton donor and substrate" evidence="6">
    <location>
        <position position="211"/>
    </location>
</feature>
<evidence type="ECO:0000256" key="2">
    <source>
        <dbReference type="ARBA" id="ARBA00009865"/>
    </source>
</evidence>
<sequence length="591" mass="65170">MKKYLYILLSALVPMGAMAYTLKRVSVHDPSIVWEPASQTYYIFGSHRAAAKTTDLMNWTAFTAPWATASSQNAANSAAFTTPAVTTVKKGGATVSLPKFSATAWAKRGSTSYNVDGNMWAPDVIWNKAMKKWCMYLSVNGDNWYSSIILLTADNIEGPYLYQAPVVMSGFHTGTSYKDTDLEVAIGTQASLPGRYAVGSNWGKRYPNCIDPCVFYDEDGKLWMSYGSWSGGIWMLELDENTGLRDYDVEYTLTGAGDGVTVDPYFGKKVAGGFYVSGEASYIEHIGNYYFLFVTYGGLAAGGVASDYNNGGYQMRVFRSEKPDGPYLDTEGKDAIFQSFMVDFGPQSKTDRGVNIFGAYGDWGNMATGNLSERSQGHNSILAAEDGRTYLVYHTRFQNSGENHQVRVHQVFQNQDGWLVAAPFEYTGEQVKSADIATSQQIATAQVPGGYKLLIHKYRLNHTTKELVTPVEIQLNADGSISGSQSGTWSINEGTSYITITLGSTVYKGVMVEQNLENKTFSDDKTPAFTALADDGVTIWGYKYSETTDISQTLSDNIRQNGAIYDMQGRRVNNPQRKGIYIQNGKKYIVK</sequence>
<comment type="pathway">
    <text evidence="1">Glycan metabolism; L-arabinan degradation.</text>
</comment>
<proteinExistence type="inferred from homology"/>
<dbReference type="Pfam" id="PF04616">
    <property type="entry name" value="Glyco_hydro_43"/>
    <property type="match status" value="1"/>
</dbReference>
<keyword evidence="4 7" id="KW-0326">Glycosidase</keyword>
<evidence type="ECO:0000256" key="7">
    <source>
        <dbReference type="RuleBase" id="RU361187"/>
    </source>
</evidence>
<dbReference type="Proteomes" id="UP000184280">
    <property type="component" value="Unassembled WGS sequence"/>
</dbReference>
<evidence type="ECO:0000256" key="8">
    <source>
        <dbReference type="SAM" id="SignalP"/>
    </source>
</evidence>
<evidence type="ECO:0000256" key="3">
    <source>
        <dbReference type="ARBA" id="ARBA00022801"/>
    </source>
</evidence>
<evidence type="ECO:0000256" key="1">
    <source>
        <dbReference type="ARBA" id="ARBA00004834"/>
    </source>
</evidence>
<feature type="active site" description="Proton acceptor" evidence="5">
    <location>
        <position position="29"/>
    </location>
</feature>
<dbReference type="RefSeq" id="WP_073046099.1">
    <property type="nucleotide sequence ID" value="NZ_FRCJ01000005.1"/>
</dbReference>
<dbReference type="EMBL" id="FRCJ01000005">
    <property type="protein sequence ID" value="SHM68566.1"/>
    <property type="molecule type" value="Genomic_DNA"/>
</dbReference>
<evidence type="ECO:0000256" key="5">
    <source>
        <dbReference type="PIRSR" id="PIRSR606710-1"/>
    </source>
</evidence>
<evidence type="ECO:0000256" key="4">
    <source>
        <dbReference type="ARBA" id="ARBA00023295"/>
    </source>
</evidence>
<evidence type="ECO:0000256" key="6">
    <source>
        <dbReference type="PIRSR" id="PIRSR606710-2"/>
    </source>
</evidence>
<dbReference type="Gene3D" id="2.115.10.20">
    <property type="entry name" value="Glycosyl hydrolase domain, family 43"/>
    <property type="match status" value="1"/>
</dbReference>
<dbReference type="GO" id="GO:0005975">
    <property type="term" value="P:carbohydrate metabolic process"/>
    <property type="evidence" value="ECO:0007669"/>
    <property type="project" value="InterPro"/>
</dbReference>
<feature type="domain" description="Extracellular endo-alpha-(1-&gt;5)-L-arabinanase C-terminal" evidence="9">
    <location>
        <begin position="423"/>
        <end position="541"/>
    </location>
</feature>